<evidence type="ECO:0000259" key="5">
    <source>
        <dbReference type="Pfam" id="PF01212"/>
    </source>
</evidence>
<evidence type="ECO:0000256" key="2">
    <source>
        <dbReference type="ARBA" id="ARBA00009721"/>
    </source>
</evidence>
<protein>
    <submittedName>
        <fullName evidence="6">Tryptophanase</fullName>
    </submittedName>
</protein>
<evidence type="ECO:0000256" key="1">
    <source>
        <dbReference type="ARBA" id="ARBA00001933"/>
    </source>
</evidence>
<dbReference type="Gene3D" id="3.90.1150.10">
    <property type="entry name" value="Aspartate Aminotransferase, domain 1"/>
    <property type="match status" value="1"/>
</dbReference>
<name>A0ABW6T1Y7_9ACTN</name>
<dbReference type="InterPro" id="IPR001597">
    <property type="entry name" value="ArAA_b-elim_lyase/Thr_aldolase"/>
</dbReference>
<evidence type="ECO:0000256" key="3">
    <source>
        <dbReference type="ARBA" id="ARBA00022898"/>
    </source>
</evidence>
<keyword evidence="7" id="KW-1185">Reference proteome</keyword>
<comment type="similarity">
    <text evidence="2">Belongs to the beta-eliminating lyase family.</text>
</comment>
<dbReference type="InterPro" id="IPR015421">
    <property type="entry name" value="PyrdxlP-dep_Trfase_major"/>
</dbReference>
<comment type="caution">
    <text evidence="6">The sequence shown here is derived from an EMBL/GenBank/DDBJ whole genome shotgun (WGS) entry which is preliminary data.</text>
</comment>
<dbReference type="NCBIfam" id="NF009709">
    <property type="entry name" value="PRK13238.1"/>
    <property type="match status" value="1"/>
</dbReference>
<keyword evidence="3" id="KW-0663">Pyridoxal phosphate</keyword>
<evidence type="ECO:0000313" key="7">
    <source>
        <dbReference type="Proteomes" id="UP001602013"/>
    </source>
</evidence>
<dbReference type="InterPro" id="IPR015422">
    <property type="entry name" value="PyrdxlP-dep_Trfase_small"/>
</dbReference>
<dbReference type="PANTHER" id="PTHR32325">
    <property type="entry name" value="BETA-ELIMINATING LYASE-LIKE PROTEIN-RELATED"/>
    <property type="match status" value="1"/>
</dbReference>
<proteinExistence type="inferred from homology"/>
<accession>A0ABW6T1Y7</accession>
<dbReference type="PANTHER" id="PTHR32325:SF4">
    <property type="entry name" value="TRYPTOPHANASE"/>
    <property type="match status" value="1"/>
</dbReference>
<evidence type="ECO:0000313" key="6">
    <source>
        <dbReference type="EMBL" id="MFF3671208.1"/>
    </source>
</evidence>
<reference evidence="6 7" key="1">
    <citation type="submission" date="2024-10" db="EMBL/GenBank/DDBJ databases">
        <title>The Natural Products Discovery Center: Release of the First 8490 Sequenced Strains for Exploring Actinobacteria Biosynthetic Diversity.</title>
        <authorList>
            <person name="Kalkreuter E."/>
            <person name="Kautsar S.A."/>
            <person name="Yang D."/>
            <person name="Bader C.D."/>
            <person name="Teijaro C.N."/>
            <person name="Fluegel L."/>
            <person name="Davis C.M."/>
            <person name="Simpson J.R."/>
            <person name="Lauterbach L."/>
            <person name="Steele A.D."/>
            <person name="Gui C."/>
            <person name="Meng S."/>
            <person name="Li G."/>
            <person name="Viehrig K."/>
            <person name="Ye F."/>
            <person name="Su P."/>
            <person name="Kiefer A.F."/>
            <person name="Nichols A."/>
            <person name="Cepeda A.J."/>
            <person name="Yan W."/>
            <person name="Fan B."/>
            <person name="Jiang Y."/>
            <person name="Adhikari A."/>
            <person name="Zheng C.-J."/>
            <person name="Schuster L."/>
            <person name="Cowan T.M."/>
            <person name="Smanski M.J."/>
            <person name="Chevrette M.G."/>
            <person name="De Carvalho L.P.S."/>
            <person name="Shen B."/>
        </authorList>
    </citation>
    <scope>NUCLEOTIDE SEQUENCE [LARGE SCALE GENOMIC DNA]</scope>
    <source>
        <strain evidence="6 7">NPDC002173</strain>
    </source>
</reference>
<gene>
    <name evidence="6" type="ORF">ACFYXI_37060</name>
</gene>
<dbReference type="InterPro" id="IPR015424">
    <property type="entry name" value="PyrdxlP-dep_Trfase"/>
</dbReference>
<organism evidence="6 7">
    <name type="scientific">Microtetraspora malaysiensis</name>
    <dbReference type="NCBI Taxonomy" id="161358"/>
    <lineage>
        <taxon>Bacteria</taxon>
        <taxon>Bacillati</taxon>
        <taxon>Actinomycetota</taxon>
        <taxon>Actinomycetes</taxon>
        <taxon>Streptosporangiales</taxon>
        <taxon>Streptosporangiaceae</taxon>
        <taxon>Microtetraspora</taxon>
    </lineage>
</organism>
<dbReference type="InterPro" id="IPR011166">
    <property type="entry name" value="Beta-eliminating_lyase"/>
</dbReference>
<dbReference type="PIRSF" id="PIRSF001386">
    <property type="entry name" value="Trpase"/>
    <property type="match status" value="1"/>
</dbReference>
<dbReference type="Proteomes" id="UP001602013">
    <property type="component" value="Unassembled WGS sequence"/>
</dbReference>
<feature type="domain" description="Aromatic amino acid beta-eliminating lyase/threonine aldolase" evidence="5">
    <location>
        <begin position="42"/>
        <end position="410"/>
    </location>
</feature>
<dbReference type="RefSeq" id="WP_387417403.1">
    <property type="nucleotide sequence ID" value="NZ_JBIASD010000041.1"/>
</dbReference>
<sequence length="451" mass="48979">MEPFRIKMVEPLPSLDRSQRAKALRAADYNLFRLESDQVIIDLFTDSGTSAMSAEQWAALMRGDEAYAGAVSFRRFEQVLRELTGHPYVLPTHQGRAAERILFSSLLRPGQISVSNTHFDTTRANVELAGGRAVDLPYTEGDFQGDLDVAALKDLLNRSCGQVACVVVTVTNNAGGGQPVSMANLKAVRSVCTEAGVPLFLDAARFAENAYLIIQREPGYAAYSPREVAEKMFALADGCVASLKKDGIANMGGALTLRDDVLAARCKELLIATEGFPTYGGLAGRDLEALAQGLLEVTDPAYLAHRAETASWFARQLEKAGLPCVQPAGCHAVYVDARRLLPHIPPEQFPAHALACELYLEAGVRTFEVGTLSFGRVADDGAELPADKELLRLALPRRVYTRSHLAYVAAAAGIVASRAERVPGYRIVEAPKALRHFTARLAPIERRKESE</sequence>
<dbReference type="SUPFAM" id="SSF53383">
    <property type="entry name" value="PLP-dependent transferases"/>
    <property type="match status" value="1"/>
</dbReference>
<dbReference type="EMBL" id="JBIASD010000041">
    <property type="protein sequence ID" value="MFF3671208.1"/>
    <property type="molecule type" value="Genomic_DNA"/>
</dbReference>
<dbReference type="Pfam" id="PF01212">
    <property type="entry name" value="Beta_elim_lyase"/>
    <property type="match status" value="1"/>
</dbReference>
<evidence type="ECO:0000256" key="4">
    <source>
        <dbReference type="ARBA" id="ARBA00023239"/>
    </source>
</evidence>
<dbReference type="Gene3D" id="3.40.640.10">
    <property type="entry name" value="Type I PLP-dependent aspartate aminotransferase-like (Major domain)"/>
    <property type="match status" value="1"/>
</dbReference>
<comment type="cofactor">
    <cofactor evidence="1">
        <name>pyridoxal 5'-phosphate</name>
        <dbReference type="ChEBI" id="CHEBI:597326"/>
    </cofactor>
</comment>
<keyword evidence="4" id="KW-0456">Lyase</keyword>